<proteinExistence type="predicted"/>
<evidence type="ECO:0000313" key="1">
    <source>
        <dbReference type="EMBL" id="MBA4630478.1"/>
    </source>
</evidence>
<accession>A0A7C8YZ86</accession>
<dbReference type="AlphaFoldDB" id="A0A7C8YZ86"/>
<reference evidence="1" key="1">
    <citation type="journal article" date="2013" name="J. Plant Res.">
        <title>Effect of fungi and light on seed germination of three Opuntia species from semiarid lands of central Mexico.</title>
        <authorList>
            <person name="Delgado-Sanchez P."/>
            <person name="Jimenez-Bremont J.F."/>
            <person name="Guerrero-Gonzalez Mde L."/>
            <person name="Flores J."/>
        </authorList>
    </citation>
    <scope>NUCLEOTIDE SEQUENCE</scope>
    <source>
        <tissue evidence="1">Cladode</tissue>
    </source>
</reference>
<reference evidence="1" key="2">
    <citation type="submission" date="2020-07" db="EMBL/GenBank/DDBJ databases">
        <authorList>
            <person name="Vera ALvarez R."/>
            <person name="Arias-Moreno D.M."/>
            <person name="Jimenez-Jacinto V."/>
            <person name="Jimenez-Bremont J.F."/>
            <person name="Swaminathan K."/>
            <person name="Moose S.P."/>
            <person name="Guerrero-Gonzalez M.L."/>
            <person name="Marino-Ramirez L."/>
            <person name="Landsman D."/>
            <person name="Rodriguez-Kessler M."/>
            <person name="Delgado-Sanchez P."/>
        </authorList>
    </citation>
    <scope>NUCLEOTIDE SEQUENCE</scope>
    <source>
        <tissue evidence="1">Cladode</tissue>
    </source>
</reference>
<organism evidence="1">
    <name type="scientific">Opuntia streptacantha</name>
    <name type="common">Prickly pear cactus</name>
    <name type="synonym">Opuntia cardona</name>
    <dbReference type="NCBI Taxonomy" id="393608"/>
    <lineage>
        <taxon>Eukaryota</taxon>
        <taxon>Viridiplantae</taxon>
        <taxon>Streptophyta</taxon>
        <taxon>Embryophyta</taxon>
        <taxon>Tracheophyta</taxon>
        <taxon>Spermatophyta</taxon>
        <taxon>Magnoliopsida</taxon>
        <taxon>eudicotyledons</taxon>
        <taxon>Gunneridae</taxon>
        <taxon>Pentapetalae</taxon>
        <taxon>Caryophyllales</taxon>
        <taxon>Cactineae</taxon>
        <taxon>Cactaceae</taxon>
        <taxon>Opuntioideae</taxon>
        <taxon>Opuntia</taxon>
    </lineage>
</organism>
<sequence>MDMGPTELRTRHSWGPQSFLMAYPHFLPLQYALQRGSSRSFFFFFLFFLFSQQLDVLSHSNATFTSPDAISLTRTLVGVESSMRKAGTEVDTSWNATWTWPRRCPNKVPTTLDLRGGGGERVGDGDGEEVKREVSLERESLGLGKMHEMLRGGSKWSWKERE</sequence>
<protein>
    <submittedName>
        <fullName evidence="1">Uncharacterized protein</fullName>
    </submittedName>
</protein>
<dbReference type="EMBL" id="GISG01073950">
    <property type="protein sequence ID" value="MBA4630478.1"/>
    <property type="molecule type" value="Transcribed_RNA"/>
</dbReference>
<name>A0A7C8YZ86_OPUST</name>